<feature type="compositionally biased region" description="Polar residues" evidence="5">
    <location>
        <begin position="1"/>
        <end position="18"/>
    </location>
</feature>
<evidence type="ECO:0000313" key="8">
    <source>
        <dbReference type="Proteomes" id="UP001201262"/>
    </source>
</evidence>
<dbReference type="GO" id="GO:0006355">
    <property type="term" value="P:regulation of DNA-templated transcription"/>
    <property type="evidence" value="ECO:0007669"/>
    <property type="project" value="InterPro"/>
</dbReference>
<feature type="DNA-binding region" description="Homeobox" evidence="4">
    <location>
        <begin position="197"/>
        <end position="259"/>
    </location>
</feature>
<feature type="region of interest" description="Disordered" evidence="5">
    <location>
        <begin position="261"/>
        <end position="298"/>
    </location>
</feature>
<keyword evidence="8" id="KW-1185">Reference proteome</keyword>
<gene>
    <name evidence="7" type="ORF">BGW36DRAFT_394286</name>
</gene>
<sequence>MAVTYSSNLPPSRNQTLPSFRELLPPHLHEEIERSSDASFKTSSARSSGHRGQPLPLPSGEMRQMHPSGTSTPTPAFSSRGPSPILPPLRDLQSASGRHLDRPMSAYDNAPRSGRPGQEAAYGARVSMEDDRFRSAPYGGGSGTTPAMYSQTAYDGARHGHYPASYSSESEYSPMTHNHTLPASTFGVIGDSLDSRGKRRRGNLPKPVTDILRAWFHEHLDHPYPTEEDKQIFMSRTGLSISQISNWFINARRRQLPALRNQIRNSDDQHRGGSPMSDADVGMSSPGSTASPTHPRHG</sequence>
<dbReference type="EMBL" id="JAJTJA010000002">
    <property type="protein sequence ID" value="KAH8704148.1"/>
    <property type="molecule type" value="Genomic_DNA"/>
</dbReference>
<name>A0AAD4Q0I7_9EURO</name>
<dbReference type="PROSITE" id="PS50071">
    <property type="entry name" value="HOMEOBOX_2"/>
    <property type="match status" value="1"/>
</dbReference>
<dbReference type="GO" id="GO:0005634">
    <property type="term" value="C:nucleus"/>
    <property type="evidence" value="ECO:0007669"/>
    <property type="project" value="UniProtKB-SubCell"/>
</dbReference>
<keyword evidence="3 4" id="KW-0539">Nucleus</keyword>
<evidence type="ECO:0000256" key="3">
    <source>
        <dbReference type="ARBA" id="ARBA00023242"/>
    </source>
</evidence>
<organism evidence="7 8">
    <name type="scientific">Talaromyces proteolyticus</name>
    <dbReference type="NCBI Taxonomy" id="1131652"/>
    <lineage>
        <taxon>Eukaryota</taxon>
        <taxon>Fungi</taxon>
        <taxon>Dikarya</taxon>
        <taxon>Ascomycota</taxon>
        <taxon>Pezizomycotina</taxon>
        <taxon>Eurotiomycetes</taxon>
        <taxon>Eurotiomycetidae</taxon>
        <taxon>Eurotiales</taxon>
        <taxon>Trichocomaceae</taxon>
        <taxon>Talaromyces</taxon>
        <taxon>Talaromyces sect. Bacilispori</taxon>
    </lineage>
</organism>
<dbReference type="GO" id="GO:0003677">
    <property type="term" value="F:DNA binding"/>
    <property type="evidence" value="ECO:0007669"/>
    <property type="project" value="UniProtKB-UniRule"/>
</dbReference>
<dbReference type="RefSeq" id="XP_046077166.1">
    <property type="nucleotide sequence ID" value="XM_046217899.1"/>
</dbReference>
<feature type="compositionally biased region" description="Polar residues" evidence="5">
    <location>
        <begin position="67"/>
        <end position="81"/>
    </location>
</feature>
<feature type="region of interest" description="Disordered" evidence="5">
    <location>
        <begin position="1"/>
        <end position="128"/>
    </location>
</feature>
<keyword evidence="2 4" id="KW-0371">Homeobox</keyword>
<dbReference type="InterPro" id="IPR050224">
    <property type="entry name" value="TALE_homeobox"/>
</dbReference>
<dbReference type="Proteomes" id="UP001201262">
    <property type="component" value="Unassembled WGS sequence"/>
</dbReference>
<dbReference type="InterPro" id="IPR008422">
    <property type="entry name" value="KN_HD"/>
</dbReference>
<dbReference type="Gene3D" id="1.10.10.60">
    <property type="entry name" value="Homeodomain-like"/>
    <property type="match status" value="1"/>
</dbReference>
<dbReference type="CDD" id="cd00086">
    <property type="entry name" value="homeodomain"/>
    <property type="match status" value="1"/>
</dbReference>
<evidence type="ECO:0000256" key="4">
    <source>
        <dbReference type="PROSITE-ProRule" id="PRU00108"/>
    </source>
</evidence>
<protein>
    <submittedName>
        <fullName evidence="7">Homeobox KN domain-containing protein</fullName>
    </submittedName>
</protein>
<dbReference type="SMART" id="SM00389">
    <property type="entry name" value="HOX"/>
    <property type="match status" value="1"/>
</dbReference>
<evidence type="ECO:0000256" key="5">
    <source>
        <dbReference type="SAM" id="MobiDB-lite"/>
    </source>
</evidence>
<feature type="compositionally biased region" description="Basic and acidic residues" evidence="5">
    <location>
        <begin position="27"/>
        <end position="36"/>
    </location>
</feature>
<evidence type="ECO:0000259" key="6">
    <source>
        <dbReference type="PROSITE" id="PS50071"/>
    </source>
</evidence>
<accession>A0AAD4Q0I7</accession>
<dbReference type="InterPro" id="IPR001356">
    <property type="entry name" value="HD"/>
</dbReference>
<evidence type="ECO:0000256" key="2">
    <source>
        <dbReference type="ARBA" id="ARBA00023155"/>
    </source>
</evidence>
<dbReference type="GeneID" id="70248186"/>
<dbReference type="SUPFAM" id="SSF46689">
    <property type="entry name" value="Homeodomain-like"/>
    <property type="match status" value="1"/>
</dbReference>
<dbReference type="Pfam" id="PF05920">
    <property type="entry name" value="Homeobox_KN"/>
    <property type="match status" value="1"/>
</dbReference>
<dbReference type="PANTHER" id="PTHR11850">
    <property type="entry name" value="HOMEOBOX PROTEIN TRANSCRIPTION FACTORS"/>
    <property type="match status" value="1"/>
</dbReference>
<evidence type="ECO:0000256" key="1">
    <source>
        <dbReference type="ARBA" id="ARBA00023125"/>
    </source>
</evidence>
<proteinExistence type="predicted"/>
<feature type="compositionally biased region" description="Polar residues" evidence="5">
    <location>
        <begin position="37"/>
        <end position="47"/>
    </location>
</feature>
<comment type="subcellular location">
    <subcellularLocation>
        <location evidence="4">Nucleus</location>
    </subcellularLocation>
</comment>
<dbReference type="AlphaFoldDB" id="A0AAD4Q0I7"/>
<evidence type="ECO:0000313" key="7">
    <source>
        <dbReference type="EMBL" id="KAH8704148.1"/>
    </source>
</evidence>
<keyword evidence="1 4" id="KW-0238">DNA-binding</keyword>
<comment type="caution">
    <text evidence="7">The sequence shown here is derived from an EMBL/GenBank/DDBJ whole genome shotgun (WGS) entry which is preliminary data.</text>
</comment>
<feature type="domain" description="Homeobox" evidence="6">
    <location>
        <begin position="195"/>
        <end position="258"/>
    </location>
</feature>
<reference evidence="7" key="1">
    <citation type="submission" date="2021-12" db="EMBL/GenBank/DDBJ databases">
        <title>Convergent genome expansion in fungi linked to evolution of root-endophyte symbiosis.</title>
        <authorList>
            <consortium name="DOE Joint Genome Institute"/>
            <person name="Ke Y.-H."/>
            <person name="Bonito G."/>
            <person name="Liao H.-L."/>
            <person name="Looney B."/>
            <person name="Rojas-Flechas A."/>
            <person name="Nash J."/>
            <person name="Hameed K."/>
            <person name="Schadt C."/>
            <person name="Martin F."/>
            <person name="Crous P.W."/>
            <person name="Miettinen O."/>
            <person name="Magnuson J.K."/>
            <person name="Labbe J."/>
            <person name="Jacobson D."/>
            <person name="Doktycz M.J."/>
            <person name="Veneault-Fourrey C."/>
            <person name="Kuo A."/>
            <person name="Mondo S."/>
            <person name="Calhoun S."/>
            <person name="Riley R."/>
            <person name="Ohm R."/>
            <person name="LaButti K."/>
            <person name="Andreopoulos B."/>
            <person name="Pangilinan J."/>
            <person name="Nolan M."/>
            <person name="Tritt A."/>
            <person name="Clum A."/>
            <person name="Lipzen A."/>
            <person name="Daum C."/>
            <person name="Barry K."/>
            <person name="Grigoriev I.V."/>
            <person name="Vilgalys R."/>
        </authorList>
    </citation>
    <scope>NUCLEOTIDE SEQUENCE</scope>
    <source>
        <strain evidence="7">PMI_201</strain>
    </source>
</reference>
<dbReference type="InterPro" id="IPR009057">
    <property type="entry name" value="Homeodomain-like_sf"/>
</dbReference>